<feature type="transmembrane region" description="Helical" evidence="4">
    <location>
        <begin position="159"/>
        <end position="182"/>
    </location>
</feature>
<sequence>MGFFWWWKCRDGPRTGNPRGPHGAGWAGPTTLLCVYGFCSMMRPIEPFLTEFLSGPDKNFTTGQLTRQVYPVVTYSNILLLVPVLLVTDWLRYKPVIVLQALCNLLSFLLLLLGPRGDTAWARGALFVSSLGSVADVAYISYIYSLVPPQRYQRVTGYVRGALLLGYAAGATLGQLLVSVFAVALRRLFAVSVASMAAALAVALFLPMPKRSLHEREMRGGSGADAVADAEEDPGCSVGPCRQAWARSRRAVRCAGRASQRLAADCVACYSSVAVAFFCVWFAAGRCGFYQVASYVQLLWLDQQPQHNFTAYNGAVDALATLSGSAASLAVGHISLDWALWGEVFLGGFTALISGALFLMNLTDNIWVSYVCYALFKALYMQLITVCTFQIAKSLRLERYALVFGLNRFLGTVLQTVLTGVVINTRSLRLTLSSQFLIYAAFFGVLALLFVVRGVYVVFHTKHSSQENQAERDNQLPEVTPRPF</sequence>
<keyword evidence="3" id="KW-0813">Transport</keyword>
<dbReference type="PANTHER" id="PTHR10686:SF37">
    <property type="entry name" value="THIAMINE TRANSPORTER 2"/>
    <property type="match status" value="1"/>
</dbReference>
<feature type="transmembrane region" description="Helical" evidence="4">
    <location>
        <begin position="188"/>
        <end position="208"/>
    </location>
</feature>
<dbReference type="PANTHER" id="PTHR10686">
    <property type="entry name" value="FOLATE TRANSPORTER"/>
    <property type="match status" value="1"/>
</dbReference>
<dbReference type="InterPro" id="IPR036259">
    <property type="entry name" value="MFS_trans_sf"/>
</dbReference>
<keyword evidence="3 4" id="KW-0472">Membrane</keyword>
<dbReference type="GO" id="GO:0005886">
    <property type="term" value="C:plasma membrane"/>
    <property type="evidence" value="ECO:0007669"/>
    <property type="project" value="UniProtKB-UniRule"/>
</dbReference>
<keyword evidence="6" id="KW-1185">Reference proteome</keyword>
<dbReference type="GeneTree" id="ENSGT00950000183022"/>
<keyword evidence="4" id="KW-1133">Transmembrane helix</keyword>
<reference evidence="5" key="2">
    <citation type="submission" date="2025-09" db="UniProtKB">
        <authorList>
            <consortium name="Ensembl"/>
        </authorList>
    </citation>
    <scope>IDENTIFICATION</scope>
</reference>
<dbReference type="Proteomes" id="UP000694546">
    <property type="component" value="Chromosome 12"/>
</dbReference>
<dbReference type="Ensembl" id="ENSGMOT00000010828.2">
    <property type="protein sequence ID" value="ENSGMOP00000010541.2"/>
    <property type="gene ID" value="ENSGMOG00000009819.2"/>
</dbReference>
<feature type="transmembrane region" description="Helical" evidence="4">
    <location>
        <begin position="69"/>
        <end position="88"/>
    </location>
</feature>
<evidence type="ECO:0000313" key="5">
    <source>
        <dbReference type="Ensembl" id="ENSGMOP00000010541.2"/>
    </source>
</evidence>
<dbReference type="RefSeq" id="XP_030229191.1">
    <property type="nucleotide sequence ID" value="XM_030373331.1"/>
</dbReference>
<name>A0A8C4ZBH2_GADMO</name>
<reference evidence="5" key="1">
    <citation type="submission" date="2025-08" db="UniProtKB">
        <authorList>
            <consortium name="Ensembl"/>
        </authorList>
    </citation>
    <scope>IDENTIFICATION</scope>
</reference>
<feature type="transmembrane region" description="Helical" evidence="4">
    <location>
        <begin position="267"/>
        <end position="291"/>
    </location>
</feature>
<feature type="transmembrane region" description="Helical" evidence="4">
    <location>
        <begin position="436"/>
        <end position="459"/>
    </location>
</feature>
<accession>A0A8C4ZBH2</accession>
<feature type="transmembrane region" description="Helical" evidence="4">
    <location>
        <begin position="311"/>
        <end position="331"/>
    </location>
</feature>
<dbReference type="SUPFAM" id="SSF103473">
    <property type="entry name" value="MFS general substrate transporter"/>
    <property type="match status" value="1"/>
</dbReference>
<dbReference type="RefSeq" id="XP_030229190.1">
    <property type="nucleotide sequence ID" value="XM_030373330.1"/>
</dbReference>
<dbReference type="OMA" id="VWKSFEN"/>
<dbReference type="NCBIfam" id="TIGR00806">
    <property type="entry name" value="rfc"/>
    <property type="match status" value="1"/>
</dbReference>
<feature type="transmembrane region" description="Helical" evidence="4">
    <location>
        <begin position="366"/>
        <end position="389"/>
    </location>
</feature>
<feature type="transmembrane region" description="Helical" evidence="4">
    <location>
        <begin position="338"/>
        <end position="360"/>
    </location>
</feature>
<proteinExistence type="inferred from homology"/>
<comment type="subcellular location">
    <subcellularLocation>
        <location evidence="1 3">Membrane</location>
        <topology evidence="1 3">Multi-pass membrane protein</topology>
    </subcellularLocation>
</comment>
<dbReference type="InterPro" id="IPR002666">
    <property type="entry name" value="Folate_carrier"/>
</dbReference>
<dbReference type="AlphaFoldDB" id="A0A8C4ZBH2"/>
<evidence type="ECO:0000256" key="2">
    <source>
        <dbReference type="ARBA" id="ARBA00005773"/>
    </source>
</evidence>
<keyword evidence="4" id="KW-0812">Transmembrane</keyword>
<protein>
    <submittedName>
        <fullName evidence="5">Thiamine transporter 2-like</fullName>
    </submittedName>
</protein>
<dbReference type="GO" id="GO:0090482">
    <property type="term" value="F:vitamin transmembrane transporter activity"/>
    <property type="evidence" value="ECO:0007669"/>
    <property type="project" value="InterPro"/>
</dbReference>
<feature type="transmembrane region" description="Helical" evidence="4">
    <location>
        <begin position="401"/>
        <end position="424"/>
    </location>
</feature>
<dbReference type="OrthoDB" id="18814at2759"/>
<dbReference type="Gene3D" id="1.20.1250.20">
    <property type="entry name" value="MFS general substrate transporter like domains"/>
    <property type="match status" value="1"/>
</dbReference>
<comment type="similarity">
    <text evidence="2 3">Belongs to the reduced folate carrier (RFC) transporter (TC 2.A.48) family.</text>
</comment>
<gene>
    <name evidence="5" type="primary">LOC115556179</name>
</gene>
<evidence type="ECO:0000256" key="4">
    <source>
        <dbReference type="SAM" id="Phobius"/>
    </source>
</evidence>
<evidence type="ECO:0000256" key="1">
    <source>
        <dbReference type="ARBA" id="ARBA00004141"/>
    </source>
</evidence>
<feature type="transmembrane region" description="Helical" evidence="4">
    <location>
        <begin position="95"/>
        <end position="113"/>
    </location>
</feature>
<evidence type="ECO:0000256" key="3">
    <source>
        <dbReference type="PIRNR" id="PIRNR028739"/>
    </source>
</evidence>
<dbReference type="PIRSF" id="PIRSF028739">
    <property type="entry name" value="Folate_carrier"/>
    <property type="match status" value="1"/>
</dbReference>
<organism evidence="5 6">
    <name type="scientific">Gadus morhua</name>
    <name type="common">Atlantic cod</name>
    <dbReference type="NCBI Taxonomy" id="8049"/>
    <lineage>
        <taxon>Eukaryota</taxon>
        <taxon>Metazoa</taxon>
        <taxon>Chordata</taxon>
        <taxon>Craniata</taxon>
        <taxon>Vertebrata</taxon>
        <taxon>Euteleostomi</taxon>
        <taxon>Actinopterygii</taxon>
        <taxon>Neopterygii</taxon>
        <taxon>Teleostei</taxon>
        <taxon>Neoteleostei</taxon>
        <taxon>Acanthomorphata</taxon>
        <taxon>Zeiogadaria</taxon>
        <taxon>Gadariae</taxon>
        <taxon>Gadiformes</taxon>
        <taxon>Gadoidei</taxon>
        <taxon>Gadidae</taxon>
        <taxon>Gadus</taxon>
    </lineage>
</organism>
<evidence type="ECO:0000313" key="6">
    <source>
        <dbReference type="Proteomes" id="UP000694546"/>
    </source>
</evidence>
<dbReference type="GeneID" id="115556179"/>
<dbReference type="Pfam" id="PF01770">
    <property type="entry name" value="Folate_carrier"/>
    <property type="match status" value="1"/>
</dbReference>